<dbReference type="AlphaFoldDB" id="A0AB39SNG1"/>
<evidence type="ECO:0000256" key="2">
    <source>
        <dbReference type="SAM" id="Phobius"/>
    </source>
</evidence>
<protein>
    <recommendedName>
        <fullName evidence="4">DUF1345 domain-containing protein</fullName>
    </recommendedName>
</protein>
<keyword evidence="2" id="KW-0812">Transmembrane</keyword>
<evidence type="ECO:0000256" key="1">
    <source>
        <dbReference type="SAM" id="MobiDB-lite"/>
    </source>
</evidence>
<feature type="transmembrane region" description="Helical" evidence="2">
    <location>
        <begin position="114"/>
        <end position="136"/>
    </location>
</feature>
<keyword evidence="2" id="KW-1133">Transmembrane helix</keyword>
<feature type="region of interest" description="Disordered" evidence="1">
    <location>
        <begin position="1"/>
        <end position="20"/>
    </location>
</feature>
<accession>A0AB39SNG1</accession>
<feature type="transmembrane region" description="Helical" evidence="2">
    <location>
        <begin position="45"/>
        <end position="63"/>
    </location>
</feature>
<keyword evidence="2" id="KW-0472">Membrane</keyword>
<gene>
    <name evidence="3" type="ORF">AB5J54_01365</name>
</gene>
<feature type="transmembrane region" description="Helical" evidence="2">
    <location>
        <begin position="21"/>
        <end position="39"/>
    </location>
</feature>
<organism evidence="3">
    <name type="scientific">Streptomyces sp. R44</name>
    <dbReference type="NCBI Taxonomy" id="3238633"/>
    <lineage>
        <taxon>Bacteria</taxon>
        <taxon>Bacillati</taxon>
        <taxon>Actinomycetota</taxon>
        <taxon>Actinomycetes</taxon>
        <taxon>Kitasatosporales</taxon>
        <taxon>Streptomycetaceae</taxon>
        <taxon>Streptomyces</taxon>
    </lineage>
</organism>
<reference evidence="3" key="1">
    <citation type="submission" date="2024-07" db="EMBL/GenBank/DDBJ databases">
        <authorList>
            <person name="Yu S.T."/>
        </authorList>
    </citation>
    <scope>NUCLEOTIDE SEQUENCE</scope>
    <source>
        <strain evidence="3">R44</strain>
    </source>
</reference>
<evidence type="ECO:0008006" key="4">
    <source>
        <dbReference type="Google" id="ProtNLM"/>
    </source>
</evidence>
<sequence>MTGRTPETTESPRPDETFGEPRWPMAAAVLAAMVLTLLLPDDLRLAPRWVIPAVEGLLLLALIAGDPGRIDRRTAALRSMSVALVGVLALSAVWSTVQLIDDILHAGKETSSAISLLQTGGTVWACTVLAFSLLYFELDSGGPAARAHRMPSTPALAFPQQLNPELASADWRPHYIDYLYLALTNATAFSPTDVMPLAPWTKITMGIQSLVSLLILGLVVARAVNVLA</sequence>
<name>A0AB39SNG1_9ACTN</name>
<dbReference type="Gene3D" id="1.10.287.70">
    <property type="match status" value="1"/>
</dbReference>
<feature type="transmembrane region" description="Helical" evidence="2">
    <location>
        <begin position="75"/>
        <end position="94"/>
    </location>
</feature>
<feature type="transmembrane region" description="Helical" evidence="2">
    <location>
        <begin position="205"/>
        <end position="224"/>
    </location>
</feature>
<dbReference type="RefSeq" id="WP_369141998.1">
    <property type="nucleotide sequence ID" value="NZ_CP163444.1"/>
</dbReference>
<proteinExistence type="predicted"/>
<evidence type="ECO:0000313" key="3">
    <source>
        <dbReference type="EMBL" id="XDQ69257.1"/>
    </source>
</evidence>
<dbReference type="EMBL" id="CP163444">
    <property type="protein sequence ID" value="XDQ69257.1"/>
    <property type="molecule type" value="Genomic_DNA"/>
</dbReference>